<organism evidence="1 2">
    <name type="scientific">Pseudomonas chaetocerotis</name>
    <dbReference type="NCBI Taxonomy" id="2758695"/>
    <lineage>
        <taxon>Bacteria</taxon>
        <taxon>Pseudomonadati</taxon>
        <taxon>Pseudomonadota</taxon>
        <taxon>Gammaproteobacteria</taxon>
        <taxon>Pseudomonadales</taxon>
        <taxon>Pseudomonadaceae</taxon>
        <taxon>Pseudomonas</taxon>
    </lineage>
</organism>
<dbReference type="Gene3D" id="1.10.260.40">
    <property type="entry name" value="lambda repressor-like DNA-binding domains"/>
    <property type="match status" value="1"/>
</dbReference>
<dbReference type="AlphaFoldDB" id="A0A931D0C5"/>
<reference evidence="1" key="1">
    <citation type="submission" date="2020-07" db="EMBL/GenBank/DDBJ databases">
        <title>Pseudomonas chaetoceroseae sp. nov., a new member of the Pseudomonas oleovorans group isolated from a culture of Chaetoceros calcitrans.</title>
        <authorList>
            <person name="Girard L."/>
            <person name="Lood C."/>
            <person name="De Mot R."/>
            <person name="Baudart J."/>
        </authorList>
    </citation>
    <scope>NUCLEOTIDE SEQUENCE</scope>
    <source>
        <strain evidence="1">536</strain>
    </source>
</reference>
<name>A0A931D0C5_9PSED</name>
<evidence type="ECO:0000313" key="2">
    <source>
        <dbReference type="Proteomes" id="UP000596932"/>
    </source>
</evidence>
<dbReference type="InterPro" id="IPR010982">
    <property type="entry name" value="Lambda_DNA-bd_dom_sf"/>
</dbReference>
<keyword evidence="2" id="KW-1185">Reference proteome</keyword>
<dbReference type="EMBL" id="JACFYX010000016">
    <property type="protein sequence ID" value="MBG0836747.1"/>
    <property type="molecule type" value="Genomic_DNA"/>
</dbReference>
<dbReference type="GO" id="GO:0003677">
    <property type="term" value="F:DNA binding"/>
    <property type="evidence" value="ECO:0007669"/>
    <property type="project" value="InterPro"/>
</dbReference>
<proteinExistence type="predicted"/>
<sequence length="69" mass="7510">MVMDEFTGQTLAAFAEGKTQPELAVMIGVTQSAVSQMIKSGRDIRVRQLPSGGWQAYEIRPVGSRRKAA</sequence>
<protein>
    <submittedName>
        <fullName evidence="1">Uncharacterized protein</fullName>
    </submittedName>
</protein>
<accession>A0A931D0C5</accession>
<evidence type="ECO:0000313" key="1">
    <source>
        <dbReference type="EMBL" id="MBG0836747.1"/>
    </source>
</evidence>
<dbReference type="Proteomes" id="UP000596932">
    <property type="component" value="Unassembled WGS sequence"/>
</dbReference>
<comment type="caution">
    <text evidence="1">The sequence shown here is derived from an EMBL/GenBank/DDBJ whole genome shotgun (WGS) entry which is preliminary data.</text>
</comment>
<gene>
    <name evidence="1" type="ORF">H3221_16670</name>
</gene>
<dbReference type="SUPFAM" id="SSF47413">
    <property type="entry name" value="lambda repressor-like DNA-binding domains"/>
    <property type="match status" value="1"/>
</dbReference>